<organism evidence="2 3">
    <name type="scientific">Halorubrum tropicale</name>
    <dbReference type="NCBI Taxonomy" id="1765655"/>
    <lineage>
        <taxon>Archaea</taxon>
        <taxon>Methanobacteriati</taxon>
        <taxon>Methanobacteriota</taxon>
        <taxon>Stenosarchaea group</taxon>
        <taxon>Halobacteria</taxon>
        <taxon>Halobacteriales</taxon>
        <taxon>Haloferacaceae</taxon>
        <taxon>Halorubrum</taxon>
    </lineage>
</organism>
<accession>A0A0M9AQ27</accession>
<proteinExistence type="predicted"/>
<evidence type="ECO:0000313" key="3">
    <source>
        <dbReference type="Proteomes" id="UP000037747"/>
    </source>
</evidence>
<dbReference type="EMBL" id="LIST01000003">
    <property type="protein sequence ID" value="KOX96442.1"/>
    <property type="molecule type" value="Genomic_DNA"/>
</dbReference>
<feature type="region of interest" description="Disordered" evidence="1">
    <location>
        <begin position="107"/>
        <end position="133"/>
    </location>
</feature>
<dbReference type="Proteomes" id="UP000037747">
    <property type="component" value="Unassembled WGS sequence"/>
</dbReference>
<dbReference type="RefSeq" id="WP_053771614.1">
    <property type="nucleotide sequence ID" value="NZ_LIST01000003.1"/>
</dbReference>
<protein>
    <submittedName>
        <fullName evidence="2">Metal-binding protein</fullName>
    </submittedName>
</protein>
<evidence type="ECO:0000313" key="2">
    <source>
        <dbReference type="EMBL" id="KOX96442.1"/>
    </source>
</evidence>
<dbReference type="AlphaFoldDB" id="A0A0M9AQ27"/>
<sequence>MNCRRCGTPLEKPGDYCLTCNTANADAVVAEFEPDRARLTLLDEDDVVGETTVTTRPEDRERLSEVQLRNFAGRVADEIRRKRPETVYAAGEREPLRETRAQLHHEFYRVPDGGASDDAGAAGDPSDDDREPDVSPVVRWVLDSRGDRSLAVVETPPREKIGGSHSTLIGGRKGRKAVQTVAEHPHVKKIVPGPIDAGGTGSRTGLRAKATRAGTNGNVRLLLRDGSSVQENRIVTTAMDRETGERVRKDLNEALRDAELQDA</sequence>
<comment type="caution">
    <text evidence="2">The sequence shown here is derived from an EMBL/GenBank/DDBJ whole genome shotgun (WGS) entry which is preliminary data.</text>
</comment>
<dbReference type="OrthoDB" id="50478at2157"/>
<evidence type="ECO:0000256" key="1">
    <source>
        <dbReference type="SAM" id="MobiDB-lite"/>
    </source>
</evidence>
<dbReference type="PATRIC" id="fig|1705389.3.peg.2430"/>
<keyword evidence="3" id="KW-1185">Reference proteome</keyword>
<dbReference type="InterPro" id="IPR018664">
    <property type="entry name" value="DUF2103_metal-binding"/>
</dbReference>
<dbReference type="STRING" id="1765655.AMR74_08350"/>
<feature type="compositionally biased region" description="Low complexity" evidence="1">
    <location>
        <begin position="111"/>
        <end position="124"/>
    </location>
</feature>
<reference evidence="2 3" key="1">
    <citation type="submission" date="2015-08" db="EMBL/GenBank/DDBJ databases">
        <title>Genomes of Isolates from Cabo Rojo, PR.</title>
        <authorList>
            <person name="Sanchez-Nieves R.L."/>
            <person name="Montalvo-Rodriguez R."/>
        </authorList>
    </citation>
    <scope>NUCLEOTIDE SEQUENCE [LARGE SCALE GENOMIC DNA]</scope>
    <source>
        <strain evidence="2 3">5</strain>
    </source>
</reference>
<dbReference type="Pfam" id="PF09876">
    <property type="entry name" value="DUF2103"/>
    <property type="match status" value="1"/>
</dbReference>
<name>A0A0M9AQ27_9EURY</name>
<gene>
    <name evidence="2" type="ORF">AMR74_08350</name>
</gene>